<dbReference type="PROSITE" id="PS51257">
    <property type="entry name" value="PROKAR_LIPOPROTEIN"/>
    <property type="match status" value="1"/>
</dbReference>
<accession>A0A1U6IWC6</accession>
<dbReference type="GeneID" id="66302780"/>
<dbReference type="EMBL" id="LT799839">
    <property type="protein sequence ID" value="SLK12310.1"/>
    <property type="molecule type" value="Genomic_DNA"/>
</dbReference>
<keyword evidence="2" id="KW-1185">Reference proteome</keyword>
<organism evidence="1 2">
    <name type="scientific">Clostridium chauvoei JF4335</name>
    <dbReference type="NCBI Taxonomy" id="1351755"/>
    <lineage>
        <taxon>Bacteria</taxon>
        <taxon>Bacillati</taxon>
        <taxon>Bacillota</taxon>
        <taxon>Clostridia</taxon>
        <taxon>Eubacteriales</taxon>
        <taxon>Clostridiaceae</taxon>
        <taxon>Clostridium</taxon>
    </lineage>
</organism>
<protein>
    <submittedName>
        <fullName evidence="1">Putative lipoprotein</fullName>
    </submittedName>
</protein>
<dbReference type="AlphaFoldDB" id="A0A1U6IWC6"/>
<reference evidence="2" key="1">
    <citation type="submission" date="2017-03" db="EMBL/GenBank/DDBJ databases">
        <authorList>
            <person name="Falquet L."/>
            <person name="Falquet L."/>
        </authorList>
    </citation>
    <scope>NUCLEOTIDE SEQUENCE [LARGE SCALE GENOMIC DNA]</scope>
</reference>
<dbReference type="OrthoDB" id="9937339at2"/>
<gene>
    <name evidence="1" type="ORF">CCH01_03040</name>
</gene>
<evidence type="ECO:0000313" key="2">
    <source>
        <dbReference type="Proteomes" id="UP000190476"/>
    </source>
</evidence>
<dbReference type="Proteomes" id="UP000190476">
    <property type="component" value="Chromosome I"/>
</dbReference>
<evidence type="ECO:0000313" key="1">
    <source>
        <dbReference type="EMBL" id="SLK12310.1"/>
    </source>
</evidence>
<dbReference type="RefSeq" id="WP_079481062.1">
    <property type="nucleotide sequence ID" value="NZ_CBML010000006.1"/>
</dbReference>
<name>A0A1U6IWC6_9CLOT</name>
<sequence length="181" mass="20730">MRLKKFMILINISICILILVGCGQDVSKNPQEVTLAFTDALYGGDFKMADTYLKYPKYNKLTNNDEKLKGMYETLFKKSKIEILDAIENDNLATIKVKVNSIDLQQVEKYILTNTPKILRENKIETTGDEADEVLYKETINKINDSSTGIKETEVNIYLENEDKKWKITDESELITAMEGN</sequence>
<proteinExistence type="predicted"/>
<dbReference type="STRING" id="1351755.CCH01_03040"/>
<keyword evidence="1" id="KW-0449">Lipoprotein</keyword>